<dbReference type="CDD" id="cd00009">
    <property type="entry name" value="AAA"/>
    <property type="match status" value="1"/>
</dbReference>
<reference evidence="1 2" key="1">
    <citation type="submission" date="2008-06" db="EMBL/GenBank/DDBJ databases">
        <authorList>
            <person name="Tantoco A.T."/>
            <person name="Peebles C.L."/>
            <person name="Paladin E.C."/>
            <person name="Jacobs-Sera D."/>
            <person name="Hendrix R.W."/>
            <person name="Hatfull G.F."/>
        </authorList>
    </citation>
    <scope>NUCLEOTIDE SEQUENCE [LARGE SCALE GENOMIC DNA]</scope>
</reference>
<protein>
    <submittedName>
        <fullName evidence="1">DnaC-like helicase loader</fullName>
    </submittedName>
</protein>
<name>B5LJT2_9CAUD</name>
<evidence type="ECO:0000313" key="2">
    <source>
        <dbReference type="Proteomes" id="UP000001850"/>
    </source>
</evidence>
<dbReference type="EMBL" id="EU826467">
    <property type="protein sequence ID" value="ACH62398.1"/>
    <property type="molecule type" value="Genomic_DNA"/>
</dbReference>
<accession>B5LJT2</accession>
<dbReference type="KEGG" id="vg:6920975"/>
<dbReference type="Gene3D" id="3.40.50.300">
    <property type="entry name" value="P-loop containing nucleotide triphosphate hydrolases"/>
    <property type="match status" value="1"/>
</dbReference>
<keyword evidence="1" id="KW-0378">Hydrolase</keyword>
<dbReference type="GO" id="GO:0004386">
    <property type="term" value="F:helicase activity"/>
    <property type="evidence" value="ECO:0007669"/>
    <property type="project" value="UniProtKB-KW"/>
</dbReference>
<dbReference type="SUPFAM" id="SSF52540">
    <property type="entry name" value="P-loop containing nucleoside triphosphate hydrolases"/>
    <property type="match status" value="1"/>
</dbReference>
<sequence length="266" mass="30305">MGERETVKLRVLSDDDYQRVCRSEPNYSRPATEWCPTCNGRGIYIARGGAKTACDCPTQHRLGKNYLAAGIGATYMRLDWDDYHGPKGILQGVEKYLDRHEAFLQRGMGLYFSGTFGTGKTMIANLVLKELIKRGQTCFATTFAQTIEMYTSTWRDKDEKAWFQRKFLDSQFLLLDDVGKELRGTRLALAETTFDAILRERVTHGRPTLITTNLAADELHEGYGGAILSLIREKSLEEVFDGEDFRPRANDRELDEIMKGWVRPIV</sequence>
<keyword evidence="1" id="KW-0067">ATP-binding</keyword>
<gene>
    <name evidence="1" type="primary">194</name>
    <name evidence="1" type="ORF">RIZAL_194</name>
</gene>
<dbReference type="RefSeq" id="YP_002224859.1">
    <property type="nucleotide sequence ID" value="NC_011272.1"/>
</dbReference>
<evidence type="ECO:0000313" key="1">
    <source>
        <dbReference type="EMBL" id="ACH62398.1"/>
    </source>
</evidence>
<proteinExistence type="predicted"/>
<dbReference type="InterPro" id="IPR027417">
    <property type="entry name" value="P-loop_NTPase"/>
</dbReference>
<keyword evidence="1" id="KW-0547">Nucleotide-binding</keyword>
<dbReference type="GeneID" id="6920975"/>
<dbReference type="Proteomes" id="UP000001850">
    <property type="component" value="Segment"/>
</dbReference>
<keyword evidence="1" id="KW-0347">Helicase</keyword>
<organism evidence="1 2">
    <name type="scientific">Mycobacterium phage Rizal</name>
    <dbReference type="NCBI Taxonomy" id="546806"/>
    <lineage>
        <taxon>Viruses</taxon>
        <taxon>Duplodnaviria</taxon>
        <taxon>Heunggongvirae</taxon>
        <taxon>Uroviricota</taxon>
        <taxon>Caudoviricetes</taxon>
        <taxon>Ceeclamvirinae</taxon>
        <taxon>Bixzunavirus</taxon>
        <taxon>Bixzunavirus Bxz1</taxon>
    </lineage>
</organism>